<evidence type="ECO:0000313" key="5">
    <source>
        <dbReference type="Proteomes" id="UP000008383"/>
    </source>
</evidence>
<evidence type="ECO:0000256" key="1">
    <source>
        <dbReference type="SAM" id="Coils"/>
    </source>
</evidence>
<evidence type="ECO:0000259" key="3">
    <source>
        <dbReference type="Pfam" id="PF13391"/>
    </source>
</evidence>
<feature type="coiled-coil region" evidence="1">
    <location>
        <begin position="75"/>
        <end position="102"/>
    </location>
</feature>
<dbReference type="Pfam" id="PF13391">
    <property type="entry name" value="HNH_2"/>
    <property type="match status" value="1"/>
</dbReference>
<keyword evidence="5" id="KW-1185">Reference proteome</keyword>
<feature type="region of interest" description="Disordered" evidence="2">
    <location>
        <begin position="366"/>
        <end position="407"/>
    </location>
</feature>
<reference evidence="5" key="1">
    <citation type="journal article" date="2011" name="Genome Biol.">
        <title>Comparative and functional genomics provide insights into the pathogenicity of dermatophytic fungi.</title>
        <authorList>
            <person name="Burmester A."/>
            <person name="Shelest E."/>
            <person name="Gloeckner G."/>
            <person name="Heddergott C."/>
            <person name="Schindler S."/>
            <person name="Staib P."/>
            <person name="Heidel A."/>
            <person name="Felder M."/>
            <person name="Petzold A."/>
            <person name="Szafranski K."/>
            <person name="Feuermann M."/>
            <person name="Pedruzzi I."/>
            <person name="Priebe S."/>
            <person name="Groth M."/>
            <person name="Winkler R."/>
            <person name="Li W."/>
            <person name="Kniemeyer O."/>
            <person name="Schroeckh V."/>
            <person name="Hertweck C."/>
            <person name="Hube B."/>
            <person name="White T.C."/>
            <person name="Platzer M."/>
            <person name="Guthke R."/>
            <person name="Heitman J."/>
            <person name="Woestemeyer J."/>
            <person name="Zipfel P.F."/>
            <person name="Monod M."/>
            <person name="Brakhage A.A."/>
        </authorList>
    </citation>
    <scope>NUCLEOTIDE SEQUENCE [LARGE SCALE GENOMIC DNA]</scope>
    <source>
        <strain evidence="5">HKI 0517</strain>
    </source>
</reference>
<comment type="caution">
    <text evidence="4">The sequence shown here is derived from an EMBL/GenBank/DDBJ whole genome shotgun (WGS) entry which is preliminary data.</text>
</comment>
<dbReference type="AlphaFoldDB" id="D4D4G1"/>
<dbReference type="HOGENOM" id="CLU_051063_0_0_1"/>
<sequence length="407" mass="47156">MDSAERAARHKELIKSARQAYRRARQQSSEEIYDTPQYWRTTQTVLDTEDAVKDLVWQRRSETLSSEDHTFEQAKREYLKQKKEREERRRSAMRREERYQKREKVLNFPKTNNRATLRAAYVDLFLSIRGKTSRDKQNDFIASIKAAYGSKQLGNQTTYCNVLTGGWHVRQYFVAAHIFPLSYGQQAMDNIFGKDVHGEINTARNGLFLPSEFEQAFDAYQVVIVPYGPVTSEPREWQVILLDHSGLKDVPVCGMTFAQLHQKKLIFATDARPRARYFYFHFILAMISHYRAHKSVGVVKSELPDSMIPSLTRAWGSEGSYLADNVIHGFIEKVGHEIPAELQKNMQSQGFRGSFDTESEIDEIREATKGIDLRSDAEESDSDDDDDDFYDAEDWEDKETIDDVDEE</sequence>
<keyword evidence="1" id="KW-0175">Coiled coil</keyword>
<name>D4D4G1_TRIVH</name>
<protein>
    <recommendedName>
        <fullName evidence="3">HNH nuclease domain-containing protein</fullName>
    </recommendedName>
</protein>
<dbReference type="RefSeq" id="XP_003023926.1">
    <property type="nucleotide sequence ID" value="XM_003023880.1"/>
</dbReference>
<accession>D4D4G1</accession>
<proteinExistence type="predicted"/>
<dbReference type="EMBL" id="ACYE01000103">
    <property type="protein sequence ID" value="EFE43308.1"/>
    <property type="molecule type" value="Genomic_DNA"/>
</dbReference>
<evidence type="ECO:0000256" key="2">
    <source>
        <dbReference type="SAM" id="MobiDB-lite"/>
    </source>
</evidence>
<dbReference type="Proteomes" id="UP000008383">
    <property type="component" value="Unassembled WGS sequence"/>
</dbReference>
<dbReference type="InterPro" id="IPR003615">
    <property type="entry name" value="HNH_nuc"/>
</dbReference>
<gene>
    <name evidence="4" type="ORF">TRV_01977</name>
</gene>
<evidence type="ECO:0000313" key="4">
    <source>
        <dbReference type="EMBL" id="EFE43308.1"/>
    </source>
</evidence>
<feature type="domain" description="HNH nuclease" evidence="3">
    <location>
        <begin position="162"/>
        <end position="225"/>
    </location>
</feature>
<dbReference type="GeneID" id="9582619"/>
<organism evidence="4 5">
    <name type="scientific">Trichophyton verrucosum (strain HKI 0517)</name>
    <dbReference type="NCBI Taxonomy" id="663202"/>
    <lineage>
        <taxon>Eukaryota</taxon>
        <taxon>Fungi</taxon>
        <taxon>Dikarya</taxon>
        <taxon>Ascomycota</taxon>
        <taxon>Pezizomycotina</taxon>
        <taxon>Eurotiomycetes</taxon>
        <taxon>Eurotiomycetidae</taxon>
        <taxon>Onygenales</taxon>
        <taxon>Arthrodermataceae</taxon>
        <taxon>Trichophyton</taxon>
    </lineage>
</organism>
<feature type="compositionally biased region" description="Acidic residues" evidence="2">
    <location>
        <begin position="378"/>
        <end position="407"/>
    </location>
</feature>
<dbReference type="OrthoDB" id="5386595at2759"/>
<feature type="compositionally biased region" description="Basic and acidic residues" evidence="2">
    <location>
        <begin position="366"/>
        <end position="377"/>
    </location>
</feature>
<dbReference type="KEGG" id="tve:TRV_01977"/>